<dbReference type="SUPFAM" id="SSF52540">
    <property type="entry name" value="P-loop containing nucleoside triphosphate hydrolases"/>
    <property type="match status" value="1"/>
</dbReference>
<dbReference type="PROSITE" id="PS00678">
    <property type="entry name" value="WD_REPEATS_1"/>
    <property type="match status" value="3"/>
</dbReference>
<dbReference type="EMBL" id="VFPG01000001">
    <property type="protein sequence ID" value="TQM31396.1"/>
    <property type="molecule type" value="Genomic_DNA"/>
</dbReference>
<dbReference type="InterPro" id="IPR011047">
    <property type="entry name" value="Quinoprotein_ADH-like_sf"/>
</dbReference>
<dbReference type="InterPro" id="IPR020472">
    <property type="entry name" value="WD40_PAC1"/>
</dbReference>
<feature type="repeat" description="WD" evidence="3">
    <location>
        <begin position="1133"/>
        <end position="1153"/>
    </location>
</feature>
<dbReference type="SUPFAM" id="SSF50998">
    <property type="entry name" value="Quinoprotein alcohol dehydrogenase-like"/>
    <property type="match status" value="1"/>
</dbReference>
<dbReference type="InterPro" id="IPR035897">
    <property type="entry name" value="Toll_tir_struct_dom_sf"/>
</dbReference>
<dbReference type="SUPFAM" id="SSF52200">
    <property type="entry name" value="Toll/Interleukin receptor TIR domain"/>
    <property type="match status" value="1"/>
</dbReference>
<keyword evidence="7" id="KW-1185">Reference proteome</keyword>
<dbReference type="InterPro" id="IPR000157">
    <property type="entry name" value="TIR_dom"/>
</dbReference>
<feature type="repeat" description="WD" evidence="3">
    <location>
        <begin position="818"/>
        <end position="849"/>
    </location>
</feature>
<protein>
    <submittedName>
        <fullName evidence="6">WD40 repeat protein</fullName>
    </submittedName>
</protein>
<dbReference type="CDD" id="cd00200">
    <property type="entry name" value="WD40"/>
    <property type="match status" value="2"/>
</dbReference>
<dbReference type="InterPro" id="IPR019775">
    <property type="entry name" value="WD40_repeat_CS"/>
</dbReference>
<dbReference type="InterPro" id="IPR015943">
    <property type="entry name" value="WD40/YVTN_repeat-like_dom_sf"/>
</dbReference>
<dbReference type="Pfam" id="PF13676">
    <property type="entry name" value="TIR_2"/>
    <property type="match status" value="1"/>
</dbReference>
<feature type="repeat" description="WD" evidence="3">
    <location>
        <begin position="990"/>
        <end position="1031"/>
    </location>
</feature>
<dbReference type="InterPro" id="IPR001680">
    <property type="entry name" value="WD40_rpt"/>
</dbReference>
<dbReference type="PROSITE" id="PS50294">
    <property type="entry name" value="WD_REPEATS_REGION"/>
    <property type="match status" value="6"/>
</dbReference>
<keyword evidence="1 3" id="KW-0853">WD repeat</keyword>
<feature type="repeat" description="WD" evidence="3">
    <location>
        <begin position="1212"/>
        <end position="1240"/>
    </location>
</feature>
<feature type="repeat" description="WD" evidence="3">
    <location>
        <begin position="1338"/>
        <end position="1372"/>
    </location>
</feature>
<name>A0A543FCD0_9NOCA</name>
<dbReference type="PANTHER" id="PTHR19879:SF9">
    <property type="entry name" value="TRANSCRIPTION INITIATION FACTOR TFIID SUBUNIT 5"/>
    <property type="match status" value="1"/>
</dbReference>
<dbReference type="InterPro" id="IPR027417">
    <property type="entry name" value="P-loop_NTPase"/>
</dbReference>
<organism evidence="6 7">
    <name type="scientific">Nocardia bhagyanarayanae</name>
    <dbReference type="NCBI Taxonomy" id="1215925"/>
    <lineage>
        <taxon>Bacteria</taxon>
        <taxon>Bacillati</taxon>
        <taxon>Actinomycetota</taxon>
        <taxon>Actinomycetes</taxon>
        <taxon>Mycobacteriales</taxon>
        <taxon>Nocardiaceae</taxon>
        <taxon>Nocardia</taxon>
    </lineage>
</organism>
<dbReference type="InterPro" id="IPR049052">
    <property type="entry name" value="nSTAND1"/>
</dbReference>
<feature type="repeat" description="WD" evidence="3">
    <location>
        <begin position="893"/>
        <end position="934"/>
    </location>
</feature>
<gene>
    <name evidence="6" type="ORF">FB390_3053</name>
</gene>
<feature type="repeat" description="WD" evidence="3">
    <location>
        <begin position="850"/>
        <end position="885"/>
    </location>
</feature>
<dbReference type="InterPro" id="IPR036322">
    <property type="entry name" value="WD40_repeat_dom_sf"/>
</dbReference>
<dbReference type="Proteomes" id="UP000316331">
    <property type="component" value="Unassembled WGS sequence"/>
</dbReference>
<feature type="domain" description="TIR" evidence="4">
    <location>
        <begin position="4"/>
        <end position="116"/>
    </location>
</feature>
<feature type="domain" description="Novel STAND NTPase 1" evidence="5">
    <location>
        <begin position="167"/>
        <end position="585"/>
    </location>
</feature>
<evidence type="ECO:0000313" key="7">
    <source>
        <dbReference type="Proteomes" id="UP000316331"/>
    </source>
</evidence>
<dbReference type="Gene3D" id="2.130.10.10">
    <property type="entry name" value="YVTN repeat-like/Quinoprotein amine dehydrogenase"/>
    <property type="match status" value="4"/>
</dbReference>
<accession>A0A543FCD0</accession>
<evidence type="ECO:0000256" key="3">
    <source>
        <dbReference type="PROSITE-ProRule" id="PRU00221"/>
    </source>
</evidence>
<dbReference type="PANTHER" id="PTHR19879">
    <property type="entry name" value="TRANSCRIPTION INITIATION FACTOR TFIID"/>
    <property type="match status" value="1"/>
</dbReference>
<evidence type="ECO:0000259" key="5">
    <source>
        <dbReference type="Pfam" id="PF20703"/>
    </source>
</evidence>
<dbReference type="PROSITE" id="PS50082">
    <property type="entry name" value="WD_REPEATS_2"/>
    <property type="match status" value="9"/>
</dbReference>
<evidence type="ECO:0000259" key="4">
    <source>
        <dbReference type="Pfam" id="PF13676"/>
    </source>
</evidence>
<dbReference type="SUPFAM" id="SSF50978">
    <property type="entry name" value="WD40 repeat-like"/>
    <property type="match status" value="1"/>
</dbReference>
<dbReference type="Pfam" id="PF00400">
    <property type="entry name" value="WD40"/>
    <property type="match status" value="10"/>
</dbReference>
<dbReference type="RefSeq" id="WP_141809498.1">
    <property type="nucleotide sequence ID" value="NZ_VFPG01000001.1"/>
</dbReference>
<evidence type="ECO:0000256" key="2">
    <source>
        <dbReference type="ARBA" id="ARBA00022737"/>
    </source>
</evidence>
<comment type="caution">
    <text evidence="6">The sequence shown here is derived from an EMBL/GenBank/DDBJ whole genome shotgun (WGS) entry which is preliminary data.</text>
</comment>
<feature type="repeat" description="WD" evidence="3">
    <location>
        <begin position="1248"/>
        <end position="1288"/>
    </location>
</feature>
<dbReference type="GO" id="GO:0007165">
    <property type="term" value="P:signal transduction"/>
    <property type="evidence" value="ECO:0007669"/>
    <property type="project" value="InterPro"/>
</dbReference>
<evidence type="ECO:0000313" key="6">
    <source>
        <dbReference type="EMBL" id="TQM31396.1"/>
    </source>
</evidence>
<sequence length="1456" mass="158400">MARIFLSHSSRDDRAAIALKQWLVEQDPALAEEIFLDLDRTAGIRPGIRWKDALVRAAERCEAVICLLSTNWERSAECKTEFRTAENLHKPIYCLRLEKLTSREAAAEWQQVDLFGAGPHTAIVIDEGPPVELLTEGLRRLWDALRAAGIGAEHFPWPPPGEPNRAPYRGWEPFDAVDAAVYFGRDGQIVRALDAMRGMRSIGLERLFVILGPSGCGKSSFLRAGLVPRLVRDDRHFVVLDTVRPERAAVTGPLGLARSLHASRARLRLGGPPLGAIKSACLSNIDDVRDLLVQTREAAKQRLLDDAAPPTIVLPIDQGEELFNPDAGREAEHLLRIIARLTEDSAVDLLVVMAIRADRYEPLQTSPTLDSVSRVVFDELRPLGPAQFADVIRGPAARASEGGTPLRVQPELVERLVNECASSADPLPLLSLTMSRLFTDYGSRGALTVRDYESMGGMRHVVESEIAAVLSGDPAERARQLESLRHAFVPWLATVNPDTDQPLRRVARWSDLPEDSRALIDDLVARRLLVKDERDGETVVEVALESLFREWGALAGWLTEERANLRSADVLDRAAAAWQDNDRDEAWLIEGTRLTDAEHLVADPRYRQRLAGTTEFVRASRQRADDRAERERRRQAAELETAMAHAAVLRKRSRILRAVLAVTVVIAVVAVYGLVRARSEEKEAQARFREATAARLATNAQSALSGARPADDVRAIQETLAAHRLSATDGPDVLLRTLTDTAGLQKVVKTGLPFSVRPYETAEEVGHHYRTTRPDFAVAFSPDNRHILTGGMELRLWDADTGEQVDRSFESFRGALRVAFSPDGRRIAAVGADYTVQLWDADSGRLLGDFLGHTSTIYAIAFGPDGRLLASADDGGTIRLWDTESRSGHGEPLTGHTGPVNGLAFSPDGRRLVSAGKDASLQVWNVDSGQSIAKLERHAQSVQAVAWSRDGRRIVSGSTGLPPAAGVTDDFSSGLLLWNAETLEPIGGPLQGHEGMITSVAFSPDSRRIVSAATDATLRLWDAGTGKESGAPLTGHSAQITGVAFSPDSARIASTSHDGTLRVWNADPRRSVGHQWQSNAPGPGYGPILAFEDEGRRLVKGDKADGTIWILDLDARRYIGPIARYPGGSVVASFSPDGRQIALAGPDKTIRIWTADGQPSGPTLSGFDSPATLLEFSEDNRLLVAATGESIRVWDTVTGQPISEPLTGIGVVNTVAISPEGDRIAAGGGDKSVRIWNTDSAAPIGGALTGHSLEVSSVSFSPDGAAVLSYSPDSVHLWDARTGAAVREPHKADFIDALAVSPNGDFYVTAENLVLHRWDLRTGKPIGGPMTGHGSLMVRTVSVSSDSRYIISGGSDSTLRFWDAVTGEPIGDALTGPDGWIMNAYITSDNRRVRTVFLGYDQSSGIWEWPGPDSWAQELCAKLTFDMSRDQWDEWVSPDIPYRKTCDDLPELPDDQ</sequence>
<dbReference type="PRINTS" id="PR00320">
    <property type="entry name" value="GPROTEINBRPT"/>
</dbReference>
<reference evidence="6 7" key="1">
    <citation type="submission" date="2019-06" db="EMBL/GenBank/DDBJ databases">
        <title>Sequencing the genomes of 1000 actinobacteria strains.</title>
        <authorList>
            <person name="Klenk H.-P."/>
        </authorList>
    </citation>
    <scope>NUCLEOTIDE SEQUENCE [LARGE SCALE GENOMIC DNA]</scope>
    <source>
        <strain evidence="6 7">DSM 103495</strain>
    </source>
</reference>
<dbReference type="OrthoDB" id="134501at2"/>
<dbReference type="Pfam" id="PF20703">
    <property type="entry name" value="nSTAND1"/>
    <property type="match status" value="1"/>
</dbReference>
<keyword evidence="2" id="KW-0677">Repeat</keyword>
<dbReference type="Gene3D" id="3.40.50.10140">
    <property type="entry name" value="Toll/interleukin-1 receptor homology (TIR) domain"/>
    <property type="match status" value="1"/>
</dbReference>
<dbReference type="SMART" id="SM00320">
    <property type="entry name" value="WD40"/>
    <property type="match status" value="12"/>
</dbReference>
<proteinExistence type="predicted"/>
<evidence type="ECO:0000256" key="1">
    <source>
        <dbReference type="ARBA" id="ARBA00022574"/>
    </source>
</evidence>
<feature type="repeat" description="WD" evidence="3">
    <location>
        <begin position="1033"/>
        <end position="1074"/>
    </location>
</feature>